<comment type="caution">
    <text evidence="2">The sequence shown here is derived from an EMBL/GenBank/DDBJ whole genome shotgun (WGS) entry which is preliminary data.</text>
</comment>
<feature type="compositionally biased region" description="Polar residues" evidence="1">
    <location>
        <begin position="112"/>
        <end position="121"/>
    </location>
</feature>
<evidence type="ECO:0000313" key="3">
    <source>
        <dbReference type="Proteomes" id="UP001281761"/>
    </source>
</evidence>
<feature type="region of interest" description="Disordered" evidence="1">
    <location>
        <begin position="81"/>
        <end position="173"/>
    </location>
</feature>
<gene>
    <name evidence="2" type="ORF">BLNAU_22850</name>
</gene>
<evidence type="ECO:0000313" key="2">
    <source>
        <dbReference type="EMBL" id="KAK2942243.1"/>
    </source>
</evidence>
<name>A0ABQ9WSD6_9EUKA</name>
<evidence type="ECO:0000256" key="1">
    <source>
        <dbReference type="SAM" id="MobiDB-lite"/>
    </source>
</evidence>
<keyword evidence="3" id="KW-1185">Reference proteome</keyword>
<organism evidence="2 3">
    <name type="scientific">Blattamonas nauphoetae</name>
    <dbReference type="NCBI Taxonomy" id="2049346"/>
    <lineage>
        <taxon>Eukaryota</taxon>
        <taxon>Metamonada</taxon>
        <taxon>Preaxostyla</taxon>
        <taxon>Oxymonadida</taxon>
        <taxon>Blattamonas</taxon>
    </lineage>
</organism>
<feature type="compositionally biased region" description="Basic and acidic residues" evidence="1">
    <location>
        <begin position="99"/>
        <end position="111"/>
    </location>
</feature>
<proteinExistence type="predicted"/>
<dbReference type="EMBL" id="JARBJD010000422">
    <property type="protein sequence ID" value="KAK2942243.1"/>
    <property type="molecule type" value="Genomic_DNA"/>
</dbReference>
<dbReference type="Proteomes" id="UP001281761">
    <property type="component" value="Unassembled WGS sequence"/>
</dbReference>
<accession>A0ABQ9WSD6</accession>
<reference evidence="2 3" key="1">
    <citation type="journal article" date="2022" name="bioRxiv">
        <title>Genomics of Preaxostyla Flagellates Illuminates Evolutionary Transitions and the Path Towards Mitochondrial Loss.</title>
        <authorList>
            <person name="Novak L.V.F."/>
            <person name="Treitli S.C."/>
            <person name="Pyrih J."/>
            <person name="Halakuc P."/>
            <person name="Pipaliya S.V."/>
            <person name="Vacek V."/>
            <person name="Brzon O."/>
            <person name="Soukal P."/>
            <person name="Eme L."/>
            <person name="Dacks J.B."/>
            <person name="Karnkowska A."/>
            <person name="Elias M."/>
            <person name="Hampl V."/>
        </authorList>
    </citation>
    <scope>NUCLEOTIDE SEQUENCE [LARGE SCALE GENOMIC DNA]</scope>
    <source>
        <strain evidence="2">NAU3</strain>
        <tissue evidence="2">Gut</tissue>
    </source>
</reference>
<sequence>MGPISLFVLISMLHSESLLRRRAQQKSRTREEKESVELTATTKFRSLINSLADILPDPRGMIDGRPQSNIEVFLRRRMLDDSIEGPTPEVVSSSPSKTEGGHDKSNTEHSSSKPNHALNSPNSPPIPKFEINPDKETIPASQRKDAPVKISPRLKHRLGGNQNTGLLGIVDEE</sequence>
<feature type="compositionally biased region" description="Basic and acidic residues" evidence="1">
    <location>
        <begin position="131"/>
        <end position="147"/>
    </location>
</feature>
<protein>
    <submittedName>
        <fullName evidence="2">Uncharacterized protein</fullName>
    </submittedName>
</protein>